<name>A0A517Y8W9_9BACT</name>
<accession>A0A517Y8W9</accession>
<evidence type="ECO:0000313" key="2">
    <source>
        <dbReference type="EMBL" id="QDU26687.1"/>
    </source>
</evidence>
<keyword evidence="3" id="KW-1185">Reference proteome</keyword>
<dbReference type="AlphaFoldDB" id="A0A517Y8W9"/>
<organism evidence="2 3">
    <name type="scientific">Anatilimnocola aggregata</name>
    <dbReference type="NCBI Taxonomy" id="2528021"/>
    <lineage>
        <taxon>Bacteria</taxon>
        <taxon>Pseudomonadati</taxon>
        <taxon>Planctomycetota</taxon>
        <taxon>Planctomycetia</taxon>
        <taxon>Pirellulales</taxon>
        <taxon>Pirellulaceae</taxon>
        <taxon>Anatilimnocola</taxon>
    </lineage>
</organism>
<protein>
    <submittedName>
        <fullName evidence="2">Uncharacterized protein</fullName>
    </submittedName>
</protein>
<reference evidence="2 3" key="1">
    <citation type="submission" date="2019-02" db="EMBL/GenBank/DDBJ databases">
        <title>Deep-cultivation of Planctomycetes and their phenomic and genomic characterization uncovers novel biology.</title>
        <authorList>
            <person name="Wiegand S."/>
            <person name="Jogler M."/>
            <person name="Boedeker C."/>
            <person name="Pinto D."/>
            <person name="Vollmers J."/>
            <person name="Rivas-Marin E."/>
            <person name="Kohn T."/>
            <person name="Peeters S.H."/>
            <person name="Heuer A."/>
            <person name="Rast P."/>
            <person name="Oberbeckmann S."/>
            <person name="Bunk B."/>
            <person name="Jeske O."/>
            <person name="Meyerdierks A."/>
            <person name="Storesund J.E."/>
            <person name="Kallscheuer N."/>
            <person name="Luecker S."/>
            <person name="Lage O.M."/>
            <person name="Pohl T."/>
            <person name="Merkel B.J."/>
            <person name="Hornburger P."/>
            <person name="Mueller R.-W."/>
            <person name="Bruemmer F."/>
            <person name="Labrenz M."/>
            <person name="Spormann A.M."/>
            <person name="Op den Camp H."/>
            <person name="Overmann J."/>
            <person name="Amann R."/>
            <person name="Jetten M.S.M."/>
            <person name="Mascher T."/>
            <person name="Medema M.H."/>
            <person name="Devos D.P."/>
            <person name="Kaster A.-K."/>
            <person name="Ovreas L."/>
            <person name="Rohde M."/>
            <person name="Galperin M.Y."/>
            <person name="Jogler C."/>
        </authorList>
    </citation>
    <scope>NUCLEOTIDE SEQUENCE [LARGE SCALE GENOMIC DNA]</scope>
    <source>
        <strain evidence="2 3">ETA_A8</strain>
    </source>
</reference>
<evidence type="ECO:0000313" key="3">
    <source>
        <dbReference type="Proteomes" id="UP000315017"/>
    </source>
</evidence>
<dbReference type="Proteomes" id="UP000315017">
    <property type="component" value="Chromosome"/>
</dbReference>
<evidence type="ECO:0000256" key="1">
    <source>
        <dbReference type="SAM" id="MobiDB-lite"/>
    </source>
</evidence>
<dbReference type="KEGG" id="aagg:ETAA8_17680"/>
<proteinExistence type="predicted"/>
<feature type="region of interest" description="Disordered" evidence="1">
    <location>
        <begin position="82"/>
        <end position="109"/>
    </location>
</feature>
<sequence>MVDTLPRIIITTAVGRLREVVQLVEFELHVVWVSAAVVLAMRGFDFVSGANGTVEIGYPPRRDCCVHGPLVCERSPVARERQSLGNLPSAKMLHRKGEDAPQPYNSSRVGISRPLRSLVNR</sequence>
<dbReference type="EMBL" id="CP036274">
    <property type="protein sequence ID" value="QDU26687.1"/>
    <property type="molecule type" value="Genomic_DNA"/>
</dbReference>
<gene>
    <name evidence="2" type="ORF">ETAA8_17680</name>
</gene>